<dbReference type="AlphaFoldDB" id="A0A507QK29"/>
<keyword evidence="2" id="KW-1185">Reference proteome</keyword>
<comment type="caution">
    <text evidence="1">The sequence shown here is derived from an EMBL/GenBank/DDBJ whole genome shotgun (WGS) entry which is preliminary data.</text>
</comment>
<protein>
    <submittedName>
        <fullName evidence="1">Uncharacterized protein</fullName>
    </submittedName>
</protein>
<dbReference type="Proteomes" id="UP000319663">
    <property type="component" value="Unassembled WGS sequence"/>
</dbReference>
<name>A0A507QK29_MONPU</name>
<reference evidence="1 2" key="1">
    <citation type="submission" date="2019-06" db="EMBL/GenBank/DDBJ databases">
        <title>Wine fermentation using esterase from Monascus purpureus.</title>
        <authorList>
            <person name="Geng C."/>
            <person name="Zhang Y."/>
        </authorList>
    </citation>
    <scope>NUCLEOTIDE SEQUENCE [LARGE SCALE GENOMIC DNA]</scope>
    <source>
        <strain evidence="1">HQ1</strain>
    </source>
</reference>
<evidence type="ECO:0000313" key="1">
    <source>
        <dbReference type="EMBL" id="TQB68856.1"/>
    </source>
</evidence>
<organism evidence="1 2">
    <name type="scientific">Monascus purpureus</name>
    <name type="common">Red mold</name>
    <name type="synonym">Monascus anka</name>
    <dbReference type="NCBI Taxonomy" id="5098"/>
    <lineage>
        <taxon>Eukaryota</taxon>
        <taxon>Fungi</taxon>
        <taxon>Dikarya</taxon>
        <taxon>Ascomycota</taxon>
        <taxon>Pezizomycotina</taxon>
        <taxon>Eurotiomycetes</taxon>
        <taxon>Eurotiomycetidae</taxon>
        <taxon>Eurotiales</taxon>
        <taxon>Aspergillaceae</taxon>
        <taxon>Monascus</taxon>
    </lineage>
</organism>
<evidence type="ECO:0000313" key="2">
    <source>
        <dbReference type="Proteomes" id="UP000319663"/>
    </source>
</evidence>
<sequence>MSSLQTQSLNAILNKAMNKNTNMTYDKAMNKRKKELERQSIFFHENQDEITFSYMMRITEYADKNKDNDEDLFDESCNGLFDITINKARTGRYDEIDTEDDDEDEEDIYSSAVESFSGRPSLWSSVCHTDDEYYNGYERPKYRHLEHTVARRTRDSVQADGDGDGDGDRDRKKVNWVRRLLEPFIRVYFEGIL</sequence>
<proteinExistence type="predicted"/>
<dbReference type="EMBL" id="VIFY01000186">
    <property type="protein sequence ID" value="TQB68856.1"/>
    <property type="molecule type" value="Genomic_DNA"/>
</dbReference>
<accession>A0A507QK29</accession>
<gene>
    <name evidence="1" type="ORF">MPDQ_002692</name>
</gene>